<dbReference type="AlphaFoldDB" id="A0A177AQ14"/>
<protein>
    <submittedName>
        <fullName evidence="1">Uncharacterized protein</fullName>
    </submittedName>
</protein>
<dbReference type="Proteomes" id="UP000078046">
    <property type="component" value="Unassembled WGS sequence"/>
</dbReference>
<name>A0A177AQ14_9BILA</name>
<dbReference type="EMBL" id="LWCA01002147">
    <property type="protein sequence ID" value="OAF64085.1"/>
    <property type="molecule type" value="Genomic_DNA"/>
</dbReference>
<dbReference type="OrthoDB" id="6690226at2759"/>
<proteinExistence type="predicted"/>
<evidence type="ECO:0000313" key="2">
    <source>
        <dbReference type="Proteomes" id="UP000078046"/>
    </source>
</evidence>
<keyword evidence="2" id="KW-1185">Reference proteome</keyword>
<reference evidence="1 2" key="1">
    <citation type="submission" date="2016-04" db="EMBL/GenBank/DDBJ databases">
        <title>The genome of Intoshia linei affirms orthonectids as highly simplified spiralians.</title>
        <authorList>
            <person name="Mikhailov K.V."/>
            <person name="Slusarev G.S."/>
            <person name="Nikitin M.A."/>
            <person name="Logacheva M.D."/>
            <person name="Penin A."/>
            <person name="Aleoshin V."/>
            <person name="Panchin Y.V."/>
        </authorList>
    </citation>
    <scope>NUCLEOTIDE SEQUENCE [LARGE SCALE GENOMIC DNA]</scope>
    <source>
        <strain evidence="1">Intl2013</strain>
        <tissue evidence="1">Whole animal</tissue>
    </source>
</reference>
<gene>
    <name evidence="1" type="ORF">A3Q56_08210</name>
</gene>
<comment type="caution">
    <text evidence="1">The sequence shown here is derived from an EMBL/GenBank/DDBJ whole genome shotgun (WGS) entry which is preliminary data.</text>
</comment>
<sequence length="200" mass="23865">MFFYHFSYYQYAIVSPRTGYRPSEILFQKSLSMPIHNLNQKYSIDTNKIKKTNNKYIDKMKQNYDRLALKNLNCHAAKFITYLANLKTNQPTHTKRVLKAFKEKIIVYRRNVRDRNFDNMLDIQNSISDEDILHYCHYLTTLKEDFEAKFKDLFNLQIHSGMIDLFNCNINDAHCTVVEELITLQCDEEAKYRFEKGGNF</sequence>
<evidence type="ECO:0000313" key="1">
    <source>
        <dbReference type="EMBL" id="OAF64085.1"/>
    </source>
</evidence>
<organism evidence="1 2">
    <name type="scientific">Intoshia linei</name>
    <dbReference type="NCBI Taxonomy" id="1819745"/>
    <lineage>
        <taxon>Eukaryota</taxon>
        <taxon>Metazoa</taxon>
        <taxon>Spiralia</taxon>
        <taxon>Lophotrochozoa</taxon>
        <taxon>Mesozoa</taxon>
        <taxon>Orthonectida</taxon>
        <taxon>Rhopaluridae</taxon>
        <taxon>Intoshia</taxon>
    </lineage>
</organism>
<accession>A0A177AQ14</accession>
<feature type="non-terminal residue" evidence="1">
    <location>
        <position position="200"/>
    </location>
</feature>